<comment type="caution">
    <text evidence="3">The sequence shown here is derived from an EMBL/GenBank/DDBJ whole genome shotgun (WGS) entry which is preliminary data.</text>
</comment>
<dbReference type="Pfam" id="PF21722">
    <property type="entry name" value="Gly_rich_2"/>
    <property type="match status" value="1"/>
</dbReference>
<organism evidence="3 4">
    <name type="scientific">Flavobacterium piscis</name>
    <dbReference type="NCBI Taxonomy" id="1114874"/>
    <lineage>
        <taxon>Bacteria</taxon>
        <taxon>Pseudomonadati</taxon>
        <taxon>Bacteroidota</taxon>
        <taxon>Flavobacteriia</taxon>
        <taxon>Flavobacteriales</taxon>
        <taxon>Flavobacteriaceae</taxon>
        <taxon>Flavobacterium</taxon>
    </lineage>
</organism>
<sequence>MRLKLSLLSFFIFYSAWAQTTLTFTSTTPNTFKIPAGVTSLGVECWGSGGSGGGASAVVSVFGGGGAYGKVTLGVTPAAVLNYKVGAGGIGVNGTDGGNGEATNFSTVVANGGSGGKNGNSSNGAGGFGGLASGAGTIFSGGSGATPGLVLGVLSSGGGGGSAGTASNGNNANIGTGGAAVTGGGAGSDGILLAGNGTDNVSLGGGGGGAKGLLFSDFRGGNGGNGQIKITYSCPVYALTGTSAAGVSTATGTTSLVTLTGGASLPVGDYVVTYNRSNPSGTGLTATMSVGGAGGTGTFSAVGLSVTGSSIITITNLTSGSCSNNITTGNAATITVSSTSVGGTINTPATICSGGTSGLLTLSGYTGTILGWESSVSPFSSWTPISNTTATYTSGPLTQTTRFRAIVNNGVCDAVNSAFATVTVNPLPAITTSGTLNDICFSGSAQSANLLYTATTNTPISYSIIWNAAANTAGLVNQGVTLFTFLPEGGSLNTIVIPAGVVANTYLGTMTILNADCLVTQAIQLTIKPTPDAPIPGIVTEPTCATPTGSVTLSELPILVTWLIKQSGTASTTYTDTGTTYIVSNLAPGNYTFTVEYTGSCISSPSANVIIDELVTNIYTGIWSNGIPTINQNLVFDANYTSAGGGTGSLNGCSCTVNPGVNILINSNDTLTITNTVTNNGGVLTFENNASLLQTTNAINLGNIIYKRISVPMENFDYTYWSSPVMAQTLFNLSPNTLSDKYFSYTGTSWKQEVAATTTMIPGKGYIIRTPKAGLWGNGENVIFPYAQPVQFVGIPNNGNILGEAVVTGKFYLIGNPYPSALDADKFLFPNPNPNNSDILDGTIYFWTHNTAIQPSGFKYVYSSNDYASYNGVGGIGTLPAYLGGVLPSGKIAAGQSFFALAKASGNIQFNNTMRIEGNNNQFFKPGKTAKPNLLERHRLWLNMTNAQGAFKQILIGYIQGATNGLDNNFDGVSLDANAFIDFYSTNSGSNLVIQGRALPFSDTDEVPLGYRTIIAGDFTISIDHADGLLTNHAVFLHDMMTNTLHDLRVSGYTFNTVPGTFKNRFVLKYANKTLAVNDYENSVLAWCENQNIRINSTKGNIDKIFIYDLSGKQLYNKQKVADKQFVTENLSFAEQIVLVRVFLENDKFLTKKVILTKLL</sequence>
<feature type="domain" description="Glycine-rich" evidence="2">
    <location>
        <begin position="29"/>
        <end position="232"/>
    </location>
</feature>
<feature type="chain" id="PRO_5045528471" description="Glycine-rich domain-containing protein" evidence="1">
    <location>
        <begin position="19"/>
        <end position="1160"/>
    </location>
</feature>
<evidence type="ECO:0000256" key="1">
    <source>
        <dbReference type="SAM" id="SignalP"/>
    </source>
</evidence>
<accession>A0ABU1YEK0</accession>
<protein>
    <recommendedName>
        <fullName evidence="2">Glycine-rich domain-containing protein</fullName>
    </recommendedName>
</protein>
<evidence type="ECO:0000313" key="3">
    <source>
        <dbReference type="EMBL" id="MDR7212672.1"/>
    </source>
</evidence>
<keyword evidence="1" id="KW-0732">Signal</keyword>
<name>A0ABU1YEK0_9FLAO</name>
<feature type="signal peptide" evidence="1">
    <location>
        <begin position="1"/>
        <end position="18"/>
    </location>
</feature>
<gene>
    <name evidence="3" type="ORF">J2W48_004637</name>
</gene>
<proteinExistence type="predicted"/>
<dbReference type="EMBL" id="JAVDWQ010000030">
    <property type="protein sequence ID" value="MDR7212672.1"/>
    <property type="molecule type" value="Genomic_DNA"/>
</dbReference>
<dbReference type="Proteomes" id="UP001269081">
    <property type="component" value="Unassembled WGS sequence"/>
</dbReference>
<evidence type="ECO:0000259" key="2">
    <source>
        <dbReference type="Pfam" id="PF21722"/>
    </source>
</evidence>
<reference evidence="3 4" key="1">
    <citation type="submission" date="2023-07" db="EMBL/GenBank/DDBJ databases">
        <title>Sorghum-associated microbial communities from plants grown in Nebraska, USA.</title>
        <authorList>
            <person name="Schachtman D."/>
        </authorList>
    </citation>
    <scope>NUCLEOTIDE SEQUENCE [LARGE SCALE GENOMIC DNA]</scope>
    <source>
        <strain evidence="3 4">4129</strain>
    </source>
</reference>
<dbReference type="InterPro" id="IPR049304">
    <property type="entry name" value="Gly_rich_dom"/>
</dbReference>
<evidence type="ECO:0000313" key="4">
    <source>
        <dbReference type="Proteomes" id="UP001269081"/>
    </source>
</evidence>
<dbReference type="RefSeq" id="WP_310284430.1">
    <property type="nucleotide sequence ID" value="NZ_JAVDWQ010000030.1"/>
</dbReference>
<keyword evidence="4" id="KW-1185">Reference proteome</keyword>